<feature type="transmembrane region" description="Helical" evidence="1">
    <location>
        <begin position="167"/>
        <end position="194"/>
    </location>
</feature>
<dbReference type="AlphaFoldDB" id="A0A1I8AH54"/>
<keyword evidence="2" id="KW-1185">Reference proteome</keyword>
<organism evidence="2 3">
    <name type="scientific">Steinernema glaseri</name>
    <dbReference type="NCBI Taxonomy" id="37863"/>
    <lineage>
        <taxon>Eukaryota</taxon>
        <taxon>Metazoa</taxon>
        <taxon>Ecdysozoa</taxon>
        <taxon>Nematoda</taxon>
        <taxon>Chromadorea</taxon>
        <taxon>Rhabditida</taxon>
        <taxon>Tylenchina</taxon>
        <taxon>Panagrolaimomorpha</taxon>
        <taxon>Strongyloidoidea</taxon>
        <taxon>Steinernematidae</taxon>
        <taxon>Steinernema</taxon>
    </lineage>
</organism>
<reference evidence="3" key="1">
    <citation type="submission" date="2016-11" db="UniProtKB">
        <authorList>
            <consortium name="WormBaseParasite"/>
        </authorList>
    </citation>
    <scope>IDENTIFICATION</scope>
</reference>
<name>A0A1I8AH54_9BILA</name>
<dbReference type="WBParaSite" id="L893_g5725.t1">
    <property type="protein sequence ID" value="L893_g5725.t1"/>
    <property type="gene ID" value="L893_g5725"/>
</dbReference>
<keyword evidence="1" id="KW-0812">Transmembrane</keyword>
<keyword evidence="1" id="KW-1133">Transmembrane helix</keyword>
<feature type="transmembrane region" description="Helical" evidence="1">
    <location>
        <begin position="82"/>
        <end position="106"/>
    </location>
</feature>
<keyword evidence="1" id="KW-0472">Membrane</keyword>
<sequence>MLPAETGRIIFGSLYMFLSLAVFPLYSMIIVIFLRVRTFRKHSCYWIMSSLGAFNCLSLIGMAGLGLRVLTAQPFPELVEKFLFAIHRFGLTAASHQACLLAFNRFCVLTGWFTTPKFIYFLFFMGDCVYIFTIIGIFMSSCAGITYMPELATNYYDETLPYTKMLVSLDVFMGFGLMSTALVMYIIITVYLVLKRFSLTTLNRPPISRRELAILIQGIAEFCFEITLMLNALPFIRFISRDSYVYTGCYVIYVILGTGWMCPIMYLVMNRSLRREILSALKCVTTVKVRSSNRIFTSHSGSMSTN</sequence>
<evidence type="ECO:0000313" key="3">
    <source>
        <dbReference type="WBParaSite" id="L893_g5725.t1"/>
    </source>
</evidence>
<feature type="transmembrane region" description="Helical" evidence="1">
    <location>
        <begin position="12"/>
        <end position="34"/>
    </location>
</feature>
<protein>
    <submittedName>
        <fullName evidence="3">Serpentine Receptor, class T</fullName>
    </submittedName>
</protein>
<feature type="transmembrane region" description="Helical" evidence="1">
    <location>
        <begin position="46"/>
        <end position="70"/>
    </location>
</feature>
<dbReference type="Gene3D" id="1.20.1070.10">
    <property type="entry name" value="Rhodopsin 7-helix transmembrane proteins"/>
    <property type="match status" value="1"/>
</dbReference>
<dbReference type="PANTHER" id="PTHR23021">
    <property type="entry name" value="SERPENTINE RECEPTOR, CLASS T"/>
    <property type="match status" value="1"/>
</dbReference>
<dbReference type="InterPro" id="IPR019425">
    <property type="entry name" value="7TM_GPCR_serpentine_rcpt_Srt"/>
</dbReference>
<evidence type="ECO:0000256" key="1">
    <source>
        <dbReference type="SAM" id="Phobius"/>
    </source>
</evidence>
<feature type="transmembrane region" description="Helical" evidence="1">
    <location>
        <begin position="118"/>
        <end position="147"/>
    </location>
</feature>
<feature type="transmembrane region" description="Helical" evidence="1">
    <location>
        <begin position="245"/>
        <end position="268"/>
    </location>
</feature>
<dbReference type="SUPFAM" id="SSF81321">
    <property type="entry name" value="Family A G protein-coupled receptor-like"/>
    <property type="match status" value="1"/>
</dbReference>
<feature type="transmembrane region" description="Helical" evidence="1">
    <location>
        <begin position="214"/>
        <end position="239"/>
    </location>
</feature>
<dbReference type="Proteomes" id="UP000095287">
    <property type="component" value="Unplaced"/>
</dbReference>
<accession>A0A1I8AH54</accession>
<proteinExistence type="predicted"/>
<evidence type="ECO:0000313" key="2">
    <source>
        <dbReference type="Proteomes" id="UP000095287"/>
    </source>
</evidence>